<keyword evidence="2" id="KW-1185">Reference proteome</keyword>
<name>A0AAN9YH95_9PEZI</name>
<evidence type="ECO:0000313" key="2">
    <source>
        <dbReference type="Proteomes" id="UP001320420"/>
    </source>
</evidence>
<comment type="caution">
    <text evidence="1">The sequence shown here is derived from an EMBL/GenBank/DDBJ whole genome shotgun (WGS) entry which is preliminary data.</text>
</comment>
<reference evidence="1 2" key="1">
    <citation type="submission" date="2024-02" db="EMBL/GenBank/DDBJ databases">
        <title>De novo assembly and annotation of 12 fungi associated with fruit tree decline syndrome in Ontario, Canada.</title>
        <authorList>
            <person name="Sulman M."/>
            <person name="Ellouze W."/>
            <person name="Ilyukhin E."/>
        </authorList>
    </citation>
    <scope>NUCLEOTIDE SEQUENCE [LARGE SCALE GENOMIC DNA]</scope>
    <source>
        <strain evidence="1 2">M11/M66-122</strain>
    </source>
</reference>
<protein>
    <submittedName>
        <fullName evidence="1">Uncharacterized protein</fullName>
    </submittedName>
</protein>
<organism evidence="1 2">
    <name type="scientific">Diatrype stigma</name>
    <dbReference type="NCBI Taxonomy" id="117547"/>
    <lineage>
        <taxon>Eukaryota</taxon>
        <taxon>Fungi</taxon>
        <taxon>Dikarya</taxon>
        <taxon>Ascomycota</taxon>
        <taxon>Pezizomycotina</taxon>
        <taxon>Sordariomycetes</taxon>
        <taxon>Xylariomycetidae</taxon>
        <taxon>Xylariales</taxon>
        <taxon>Diatrypaceae</taxon>
        <taxon>Diatrype</taxon>
    </lineage>
</organism>
<evidence type="ECO:0000313" key="1">
    <source>
        <dbReference type="EMBL" id="KAK7744783.1"/>
    </source>
</evidence>
<gene>
    <name evidence="1" type="ORF">SLS62_010016</name>
</gene>
<sequence length="402" mass="46802">MYAIPYLSHQRPFVGELGKLQTSLAAEHLPKTLQNINCLWQRPLKAERCDRKDGGGTCFVRLEDKRQYVDVLQNDVRLPPLSLKTHHYNDAVAYRGCIYRELTKGPEAYWYSPKFPIYIPQPCRIINDTGEALEQGVCAQDLKKLGDIARVNEHNILTGGYYGIRTDLVNIVDTAFRDEIRARIAYIDGFLLCNDDRPNEGAATVSHFYPWLGPNVEFDCWLFQREIVRQWEAKPDKSNNKDYRPERDIFVRMYGLGRKDLEYLLNNAVADERAEQIATIERFHSLQAVLGREPTADIRGQFSFCSYAIRNSRLPILEPRWKIGRGLAEDRKREFKIAKVLVDRVWEDVESRKTRALAMQLRHPQNGDWNKLGLARQKELLGNNEELISRFIFRRSTRRSRS</sequence>
<accession>A0AAN9YH95</accession>
<dbReference type="Proteomes" id="UP001320420">
    <property type="component" value="Unassembled WGS sequence"/>
</dbReference>
<dbReference type="AlphaFoldDB" id="A0AAN9YH95"/>
<dbReference type="EMBL" id="JAKJXP020000115">
    <property type="protein sequence ID" value="KAK7744783.1"/>
    <property type="molecule type" value="Genomic_DNA"/>
</dbReference>
<proteinExistence type="predicted"/>